<dbReference type="InterPro" id="IPR036380">
    <property type="entry name" value="Isochorismatase-like_sf"/>
</dbReference>
<evidence type="ECO:0000313" key="1">
    <source>
        <dbReference type="EMBL" id="KAG9240794.1"/>
    </source>
</evidence>
<keyword evidence="2" id="KW-1185">Reference proteome</keyword>
<reference evidence="1" key="1">
    <citation type="journal article" date="2021" name="IMA Fungus">
        <title>Genomic characterization of three marine fungi, including Emericellopsis atlantica sp. nov. with signatures of a generalist lifestyle and marine biomass degradation.</title>
        <authorList>
            <person name="Hagestad O.C."/>
            <person name="Hou L."/>
            <person name="Andersen J.H."/>
            <person name="Hansen E.H."/>
            <person name="Altermark B."/>
            <person name="Li C."/>
            <person name="Kuhnert E."/>
            <person name="Cox R.J."/>
            <person name="Crous P.W."/>
            <person name="Spatafora J.W."/>
            <person name="Lail K."/>
            <person name="Amirebrahimi M."/>
            <person name="Lipzen A."/>
            <person name="Pangilinan J."/>
            <person name="Andreopoulos W."/>
            <person name="Hayes R.D."/>
            <person name="Ng V."/>
            <person name="Grigoriev I.V."/>
            <person name="Jackson S.A."/>
            <person name="Sutton T.D.S."/>
            <person name="Dobson A.D.W."/>
            <person name="Rama T."/>
        </authorList>
    </citation>
    <scope>NUCLEOTIDE SEQUENCE</scope>
    <source>
        <strain evidence="1">TRa3180A</strain>
    </source>
</reference>
<accession>A0A9P8CBD5</accession>
<protein>
    <submittedName>
        <fullName evidence="1">Uncharacterized protein</fullName>
    </submittedName>
</protein>
<gene>
    <name evidence="1" type="ORF">BJ878DRAFT_545878</name>
</gene>
<organism evidence="1 2">
    <name type="scientific">Calycina marina</name>
    <dbReference type="NCBI Taxonomy" id="1763456"/>
    <lineage>
        <taxon>Eukaryota</taxon>
        <taxon>Fungi</taxon>
        <taxon>Dikarya</taxon>
        <taxon>Ascomycota</taxon>
        <taxon>Pezizomycotina</taxon>
        <taxon>Leotiomycetes</taxon>
        <taxon>Helotiales</taxon>
        <taxon>Pezizellaceae</taxon>
        <taxon>Calycina</taxon>
    </lineage>
</organism>
<comment type="caution">
    <text evidence="1">The sequence shown here is derived from an EMBL/GenBank/DDBJ whole genome shotgun (WGS) entry which is preliminary data.</text>
</comment>
<dbReference type="AlphaFoldDB" id="A0A9P8CBD5"/>
<dbReference type="Proteomes" id="UP000887226">
    <property type="component" value="Unassembled WGS sequence"/>
</dbReference>
<name>A0A9P8CBD5_9HELO</name>
<dbReference type="Gene3D" id="3.40.50.850">
    <property type="entry name" value="Isochorismatase-like"/>
    <property type="match status" value="1"/>
</dbReference>
<dbReference type="OrthoDB" id="245563at2759"/>
<sequence length="97" mass="10582">MRKHENHPKSFEQTASSLLQTYRSLVTAAGGTSSSPHKETNFSYSSILPEAPLHPLSPGVAFQDFAQPEKEEVAIIKNNSSAFIGTGLEDKYDDKDG</sequence>
<proteinExistence type="predicted"/>
<evidence type="ECO:0000313" key="2">
    <source>
        <dbReference type="Proteomes" id="UP000887226"/>
    </source>
</evidence>
<dbReference type="EMBL" id="MU254342">
    <property type="protein sequence ID" value="KAG9240794.1"/>
    <property type="molecule type" value="Genomic_DNA"/>
</dbReference>